<dbReference type="Gene3D" id="2.60.120.260">
    <property type="entry name" value="Galactose-binding domain-like"/>
    <property type="match status" value="1"/>
</dbReference>
<sequence length="182" mass="19829">MALHRRSLLSIELIYSKVFPLLDLQTIRHFFAQAAASTSCNAQCGFIISLTPSYCSFTAFTLVSNVLSRISLVNSQSVEIVDGSDHTRVNFTGFWFDAPRPNQIKGFAILACSAGETASFTFTGIGLSIFGTIAPPKPNATTTSYTVDGGDPLTYATPDVTETEYRVAFYQSPQLMMARIQS</sequence>
<reference evidence="1 2" key="1">
    <citation type="submission" date="2014-06" db="EMBL/GenBank/DDBJ databases">
        <title>Evolutionary Origins and Diversification of the Mycorrhizal Mutualists.</title>
        <authorList>
            <consortium name="DOE Joint Genome Institute"/>
            <consortium name="Mycorrhizal Genomics Consortium"/>
            <person name="Kohler A."/>
            <person name="Kuo A."/>
            <person name="Nagy L.G."/>
            <person name="Floudas D."/>
            <person name="Copeland A."/>
            <person name="Barry K.W."/>
            <person name="Cichocki N."/>
            <person name="Veneault-Fourrey C."/>
            <person name="LaButti K."/>
            <person name="Lindquist E.A."/>
            <person name="Lipzen A."/>
            <person name="Lundell T."/>
            <person name="Morin E."/>
            <person name="Murat C."/>
            <person name="Riley R."/>
            <person name="Ohm R."/>
            <person name="Sun H."/>
            <person name="Tunlid A."/>
            <person name="Henrissat B."/>
            <person name="Grigoriev I.V."/>
            <person name="Hibbett D.S."/>
            <person name="Martin F."/>
        </authorList>
    </citation>
    <scope>NUCLEOTIDE SEQUENCE [LARGE SCALE GENOMIC DNA]</scope>
    <source>
        <strain evidence="1 2">SS14</strain>
    </source>
</reference>
<evidence type="ECO:0000313" key="1">
    <source>
        <dbReference type="EMBL" id="KIJ39875.1"/>
    </source>
</evidence>
<protein>
    <submittedName>
        <fullName evidence="1">Uncharacterized protein</fullName>
    </submittedName>
</protein>
<accession>A0A0C9VP52</accession>
<dbReference type="OrthoDB" id="3265734at2759"/>
<dbReference type="Proteomes" id="UP000054279">
    <property type="component" value="Unassembled WGS sequence"/>
</dbReference>
<dbReference type="HOGENOM" id="CLU_1482910_0_0_1"/>
<proteinExistence type="predicted"/>
<keyword evidence="2" id="KW-1185">Reference proteome</keyword>
<evidence type="ECO:0000313" key="2">
    <source>
        <dbReference type="Proteomes" id="UP000054279"/>
    </source>
</evidence>
<dbReference type="AlphaFoldDB" id="A0A0C9VP52"/>
<dbReference type="EMBL" id="KN837148">
    <property type="protein sequence ID" value="KIJ39875.1"/>
    <property type="molecule type" value="Genomic_DNA"/>
</dbReference>
<organism evidence="1 2">
    <name type="scientific">Sphaerobolus stellatus (strain SS14)</name>
    <dbReference type="NCBI Taxonomy" id="990650"/>
    <lineage>
        <taxon>Eukaryota</taxon>
        <taxon>Fungi</taxon>
        <taxon>Dikarya</taxon>
        <taxon>Basidiomycota</taxon>
        <taxon>Agaricomycotina</taxon>
        <taxon>Agaricomycetes</taxon>
        <taxon>Phallomycetidae</taxon>
        <taxon>Geastrales</taxon>
        <taxon>Sphaerobolaceae</taxon>
        <taxon>Sphaerobolus</taxon>
    </lineage>
</organism>
<gene>
    <name evidence="1" type="ORF">M422DRAFT_32481</name>
</gene>
<name>A0A0C9VP52_SPHS4</name>